<protein>
    <recommendedName>
        <fullName evidence="4">HTH araC/xylS-type domain-containing protein</fullName>
    </recommendedName>
</protein>
<dbReference type="SMART" id="SM00342">
    <property type="entry name" value="HTH_ARAC"/>
    <property type="match status" value="1"/>
</dbReference>
<keyword evidence="3" id="KW-0804">Transcription</keyword>
<organism evidence="5 6">
    <name type="scientific">Rugosimonospora acidiphila</name>
    <dbReference type="NCBI Taxonomy" id="556531"/>
    <lineage>
        <taxon>Bacteria</taxon>
        <taxon>Bacillati</taxon>
        <taxon>Actinomycetota</taxon>
        <taxon>Actinomycetes</taxon>
        <taxon>Micromonosporales</taxon>
        <taxon>Micromonosporaceae</taxon>
        <taxon>Rugosimonospora</taxon>
    </lineage>
</organism>
<evidence type="ECO:0000313" key="6">
    <source>
        <dbReference type="Proteomes" id="UP001501570"/>
    </source>
</evidence>
<dbReference type="PROSITE" id="PS01124">
    <property type="entry name" value="HTH_ARAC_FAMILY_2"/>
    <property type="match status" value="1"/>
</dbReference>
<dbReference type="Pfam" id="PF12833">
    <property type="entry name" value="HTH_18"/>
    <property type="match status" value="1"/>
</dbReference>
<dbReference type="Gene3D" id="1.10.10.60">
    <property type="entry name" value="Homeodomain-like"/>
    <property type="match status" value="1"/>
</dbReference>
<evidence type="ECO:0000256" key="1">
    <source>
        <dbReference type="ARBA" id="ARBA00023015"/>
    </source>
</evidence>
<gene>
    <name evidence="5" type="ORF">GCM10023322_29230</name>
</gene>
<dbReference type="SUPFAM" id="SSF46689">
    <property type="entry name" value="Homeodomain-like"/>
    <property type="match status" value="1"/>
</dbReference>
<feature type="domain" description="HTH araC/xylS-type" evidence="4">
    <location>
        <begin position="221"/>
        <end position="319"/>
    </location>
</feature>
<keyword evidence="2" id="KW-0238">DNA-binding</keyword>
<comment type="caution">
    <text evidence="5">The sequence shown here is derived from an EMBL/GenBank/DDBJ whole genome shotgun (WGS) entry which is preliminary data.</text>
</comment>
<dbReference type="PANTHER" id="PTHR46796:SF6">
    <property type="entry name" value="ARAC SUBFAMILY"/>
    <property type="match status" value="1"/>
</dbReference>
<proteinExistence type="predicted"/>
<name>A0ABP9RR85_9ACTN</name>
<dbReference type="InterPro" id="IPR018060">
    <property type="entry name" value="HTH_AraC"/>
</dbReference>
<evidence type="ECO:0000256" key="3">
    <source>
        <dbReference type="ARBA" id="ARBA00023163"/>
    </source>
</evidence>
<dbReference type="InterPro" id="IPR050204">
    <property type="entry name" value="AraC_XylS_family_regulators"/>
</dbReference>
<sequence>MQIEETPLLGRNDDPGRLTIDITVPYAEVKWAQILHSEWERQARDWVMPAPALTLPRRTNGSYRIRMQMTRMADLVVQDMYSEEVAGHCRWDDQVIAAFQLRGNSRLAVASQMNSVGAGLVCVTRSASTWDWEVGCGARLAMFALPASEIRFPRKQRSITAQQDSAAARMLLAHLRSWADVNDDLSPAASWAARNAAVELLHGLLNDQVIDDAEFSASLARAAMELIDNRLLDRHLDPRSVADFLFVSTRTLHRAFASQATSVMGYVRERRLDRARMELMSTSLTVSEVAARWHFTDSSHFIKAYKKRFGELPSALPRGTG</sequence>
<dbReference type="RefSeq" id="WP_345629862.1">
    <property type="nucleotide sequence ID" value="NZ_BAABJQ010000007.1"/>
</dbReference>
<keyword evidence="1" id="KW-0805">Transcription regulation</keyword>
<evidence type="ECO:0000259" key="4">
    <source>
        <dbReference type="PROSITE" id="PS01124"/>
    </source>
</evidence>
<evidence type="ECO:0000313" key="5">
    <source>
        <dbReference type="EMBL" id="GAA5185382.1"/>
    </source>
</evidence>
<accession>A0ABP9RR85</accession>
<reference evidence="6" key="1">
    <citation type="journal article" date="2019" name="Int. J. Syst. Evol. Microbiol.">
        <title>The Global Catalogue of Microorganisms (GCM) 10K type strain sequencing project: providing services to taxonomists for standard genome sequencing and annotation.</title>
        <authorList>
            <consortium name="The Broad Institute Genomics Platform"/>
            <consortium name="The Broad Institute Genome Sequencing Center for Infectious Disease"/>
            <person name="Wu L."/>
            <person name="Ma J."/>
        </authorList>
    </citation>
    <scope>NUCLEOTIDE SEQUENCE [LARGE SCALE GENOMIC DNA]</scope>
    <source>
        <strain evidence="6">JCM 18304</strain>
    </source>
</reference>
<keyword evidence="6" id="KW-1185">Reference proteome</keyword>
<dbReference type="PANTHER" id="PTHR46796">
    <property type="entry name" value="HTH-TYPE TRANSCRIPTIONAL ACTIVATOR RHAS-RELATED"/>
    <property type="match status" value="1"/>
</dbReference>
<dbReference type="InterPro" id="IPR009057">
    <property type="entry name" value="Homeodomain-like_sf"/>
</dbReference>
<dbReference type="Proteomes" id="UP001501570">
    <property type="component" value="Unassembled WGS sequence"/>
</dbReference>
<evidence type="ECO:0000256" key="2">
    <source>
        <dbReference type="ARBA" id="ARBA00023125"/>
    </source>
</evidence>
<dbReference type="EMBL" id="BAABJQ010000007">
    <property type="protein sequence ID" value="GAA5185382.1"/>
    <property type="molecule type" value="Genomic_DNA"/>
</dbReference>